<evidence type="ECO:0000256" key="1">
    <source>
        <dbReference type="SAM" id="SignalP"/>
    </source>
</evidence>
<dbReference type="PANTHER" id="PTHR30289:SF1">
    <property type="entry name" value="PEBP (PHOSPHATIDYLETHANOLAMINE-BINDING PROTEIN) FAMILY PROTEIN"/>
    <property type="match status" value="1"/>
</dbReference>
<dbReference type="InterPro" id="IPR005247">
    <property type="entry name" value="YbhB_YbcL/LppC-like"/>
</dbReference>
<dbReference type="EMBL" id="JBHRXX010000002">
    <property type="protein sequence ID" value="MFC3682943.1"/>
    <property type="molecule type" value="Genomic_DNA"/>
</dbReference>
<feature type="signal peptide" evidence="1">
    <location>
        <begin position="1"/>
        <end position="25"/>
    </location>
</feature>
<dbReference type="SUPFAM" id="SSF49777">
    <property type="entry name" value="PEBP-like"/>
    <property type="match status" value="1"/>
</dbReference>
<dbReference type="PANTHER" id="PTHR30289">
    <property type="entry name" value="UNCHARACTERIZED PROTEIN YBCL-RELATED"/>
    <property type="match status" value="1"/>
</dbReference>
<comment type="caution">
    <text evidence="2">The sequence shown here is derived from an EMBL/GenBank/DDBJ whole genome shotgun (WGS) entry which is preliminary data.</text>
</comment>
<dbReference type="GO" id="GO:0004860">
    <property type="term" value="F:protein kinase inhibitor activity"/>
    <property type="evidence" value="ECO:0007669"/>
    <property type="project" value="UniProtKB-KW"/>
</dbReference>
<accession>A0ABV7W0Z7</accession>
<dbReference type="InterPro" id="IPR036610">
    <property type="entry name" value="PEBP-like_sf"/>
</dbReference>
<name>A0ABV7W0Z7_9BURK</name>
<reference evidence="3" key="1">
    <citation type="journal article" date="2019" name="Int. J. Syst. Evol. Microbiol.">
        <title>The Global Catalogue of Microorganisms (GCM) 10K type strain sequencing project: providing services to taxonomists for standard genome sequencing and annotation.</title>
        <authorList>
            <consortium name="The Broad Institute Genomics Platform"/>
            <consortium name="The Broad Institute Genome Sequencing Center for Infectious Disease"/>
            <person name="Wu L."/>
            <person name="Ma J."/>
        </authorList>
    </citation>
    <scope>NUCLEOTIDE SEQUENCE [LARGE SCALE GENOMIC DNA]</scope>
    <source>
        <strain evidence="3">KCTC 42501</strain>
    </source>
</reference>
<gene>
    <name evidence="2" type="ORF">ACFOPI_05015</name>
</gene>
<dbReference type="Pfam" id="PF01161">
    <property type="entry name" value="PBP"/>
    <property type="match status" value="1"/>
</dbReference>
<dbReference type="Gene3D" id="3.90.280.10">
    <property type="entry name" value="PEBP-like"/>
    <property type="match status" value="1"/>
</dbReference>
<organism evidence="2 3">
    <name type="scientific">Hydrogenophaga luteola</name>
    <dbReference type="NCBI Taxonomy" id="1591122"/>
    <lineage>
        <taxon>Bacteria</taxon>
        <taxon>Pseudomonadati</taxon>
        <taxon>Pseudomonadota</taxon>
        <taxon>Betaproteobacteria</taxon>
        <taxon>Burkholderiales</taxon>
        <taxon>Comamonadaceae</taxon>
        <taxon>Hydrogenophaga</taxon>
    </lineage>
</organism>
<evidence type="ECO:0000313" key="2">
    <source>
        <dbReference type="EMBL" id="MFC3682943.1"/>
    </source>
</evidence>
<dbReference type="InterPro" id="IPR008914">
    <property type="entry name" value="PEBP"/>
</dbReference>
<dbReference type="NCBIfam" id="TIGR00481">
    <property type="entry name" value="YbhB/YbcL family Raf kinase inhibitor-like protein"/>
    <property type="match status" value="1"/>
</dbReference>
<keyword evidence="3" id="KW-1185">Reference proteome</keyword>
<keyword evidence="2" id="KW-0649">Protein kinase inhibitor</keyword>
<dbReference type="CDD" id="cd00865">
    <property type="entry name" value="PEBP_bact_arch"/>
    <property type="match status" value="1"/>
</dbReference>
<protein>
    <submittedName>
        <fullName evidence="2">YbhB/YbcL family Raf kinase inhibitor-like protein</fullName>
    </submittedName>
</protein>
<dbReference type="Proteomes" id="UP001595729">
    <property type="component" value="Unassembled WGS sequence"/>
</dbReference>
<evidence type="ECO:0000313" key="3">
    <source>
        <dbReference type="Proteomes" id="UP001595729"/>
    </source>
</evidence>
<feature type="chain" id="PRO_5047106400" evidence="1">
    <location>
        <begin position="26"/>
        <end position="201"/>
    </location>
</feature>
<dbReference type="RefSeq" id="WP_382171637.1">
    <property type="nucleotide sequence ID" value="NZ_JBHRXX010000002.1"/>
</dbReference>
<sequence length="201" mass="20590">MSTSKNLKALALASMTLGSAAFAQAPVFTLESPDLSHGVFETRFVANGFGCTGANVSPKLVWRNVPVGTKSLALTVHDPDAPTGSGFWHWAVYNLPPDSGGLTAGAGNAMDKLPASAVAGVNDFHDTGVNGGNGLYGGPCPPVGDAPHRYVFTLYALAVPDIHAAAGIPKTGSAALHSFVLKRGLGTNLLGKASFTARYGR</sequence>
<keyword evidence="1" id="KW-0732">Signal</keyword>
<proteinExistence type="predicted"/>